<evidence type="ECO:0000256" key="1">
    <source>
        <dbReference type="SAM" id="MobiDB-lite"/>
    </source>
</evidence>
<organism evidence="3 4">
    <name type="scientific">Clytia hemisphaerica</name>
    <dbReference type="NCBI Taxonomy" id="252671"/>
    <lineage>
        <taxon>Eukaryota</taxon>
        <taxon>Metazoa</taxon>
        <taxon>Cnidaria</taxon>
        <taxon>Hydrozoa</taxon>
        <taxon>Hydroidolina</taxon>
        <taxon>Leptothecata</taxon>
        <taxon>Obeliida</taxon>
        <taxon>Clytiidae</taxon>
        <taxon>Clytia</taxon>
    </lineage>
</organism>
<feature type="region of interest" description="Disordered" evidence="1">
    <location>
        <begin position="282"/>
        <end position="307"/>
    </location>
</feature>
<dbReference type="AlphaFoldDB" id="A0A7M5UGB4"/>
<evidence type="ECO:0000313" key="4">
    <source>
        <dbReference type="Proteomes" id="UP000594262"/>
    </source>
</evidence>
<keyword evidence="2" id="KW-1133">Transmembrane helix</keyword>
<feature type="transmembrane region" description="Helical" evidence="2">
    <location>
        <begin position="328"/>
        <end position="349"/>
    </location>
</feature>
<dbReference type="EnsemblMetazoa" id="CLYHEMT010226.1">
    <property type="protein sequence ID" value="CLYHEMP010226.1"/>
    <property type="gene ID" value="CLYHEMG010226"/>
</dbReference>
<accession>A0A7M5UGB4</accession>
<keyword evidence="4" id="KW-1185">Reference proteome</keyword>
<dbReference type="GeneID" id="136815438"/>
<evidence type="ECO:0000256" key="2">
    <source>
        <dbReference type="SAM" id="Phobius"/>
    </source>
</evidence>
<proteinExistence type="predicted"/>
<feature type="compositionally biased region" description="Low complexity" evidence="1">
    <location>
        <begin position="291"/>
        <end position="301"/>
    </location>
</feature>
<keyword evidence="2" id="KW-0812">Transmembrane</keyword>
<name>A0A7M5UGB4_9CNID</name>
<dbReference type="RefSeq" id="XP_066927991.1">
    <property type="nucleotide sequence ID" value="XM_067071890.1"/>
</dbReference>
<protein>
    <submittedName>
        <fullName evidence="3">Uncharacterized protein</fullName>
    </submittedName>
</protein>
<reference evidence="3" key="1">
    <citation type="submission" date="2021-01" db="UniProtKB">
        <authorList>
            <consortium name="EnsemblMetazoa"/>
        </authorList>
    </citation>
    <scope>IDENTIFICATION</scope>
</reference>
<keyword evidence="2" id="KW-0472">Membrane</keyword>
<evidence type="ECO:0000313" key="3">
    <source>
        <dbReference type="EnsemblMetazoa" id="CLYHEMP010226.1"/>
    </source>
</evidence>
<dbReference type="Proteomes" id="UP000594262">
    <property type="component" value="Unplaced"/>
</dbReference>
<sequence length="566" mass="64259">MEVKAIHLYFFLSILTSGDGNFRKRNFIIRRDVKDSFVYDYVYTQMHCDRFPGAEVFDMERCRCAAQSVTNLVPPGKTLISENNKEMGCFDSSIHIGCPRRVFKNDLVIEGQTRVDILCGEKCTDIKNIYLWNLDVAIYNVRGSWLKFPAAAIDYFLIRKTTTEHYMDLSCFTENMKKLSKGNLVKFQFKRGECSTLKFKGEQPFPKIVVNIVKEMNRLFQKKPTNCVSTTMKPVATTTTTTGRPSTATTTSTTATTISTTTTTITQKPPTTQQSFRITANTLTTPNSNSPKPTIKPTTKPGELTTTPIFSTTPLMVSKGEEKLSVEFMYIVIAFGVAFVFILVIVVAFKIRTRVQNTRQTKAKIQKLSHEDNSKTTTEDDKKDKKITLGRSAEYYLKAIDYNADNSQSNPAKINPPVNQDNLLNWNDNMIYASSNQNLPKDVTANKGSSGDFGYQHTSNHERTRTFDDSTYEYASVHLMKNTPVTSVRKYVKPENATPILHKKNEPYTPLAVFQVGQYQTHQGDAGDYINDAQYLDLPELNDYKLNYKKPNIKNPSYTNLRKIKK</sequence>